<dbReference type="AlphaFoldDB" id="A0A1J7C0A9"/>
<accession>A0A1J7C0A9</accession>
<dbReference type="Pfam" id="PF13443">
    <property type="entry name" value="HTH_26"/>
    <property type="match status" value="1"/>
</dbReference>
<dbReference type="OrthoDB" id="3626437at2"/>
<evidence type="ECO:0000256" key="1">
    <source>
        <dbReference type="SAM" id="MobiDB-lite"/>
    </source>
</evidence>
<dbReference type="GO" id="GO:0003677">
    <property type="term" value="F:DNA binding"/>
    <property type="evidence" value="ECO:0007669"/>
    <property type="project" value="InterPro"/>
</dbReference>
<dbReference type="EMBL" id="MLCF01000006">
    <property type="protein sequence ID" value="OIV39161.1"/>
    <property type="molecule type" value="Genomic_DNA"/>
</dbReference>
<comment type="caution">
    <text evidence="3">The sequence shown here is derived from an EMBL/GenBank/DDBJ whole genome shotgun (WGS) entry which is preliminary data.</text>
</comment>
<protein>
    <submittedName>
        <fullName evidence="3">Cro/Cl family transcriptional regulator</fullName>
    </submittedName>
</protein>
<gene>
    <name evidence="3" type="ORF">BIV57_02015</name>
</gene>
<evidence type="ECO:0000313" key="3">
    <source>
        <dbReference type="EMBL" id="OIV39161.1"/>
    </source>
</evidence>
<evidence type="ECO:0000259" key="2">
    <source>
        <dbReference type="Pfam" id="PF13443"/>
    </source>
</evidence>
<dbReference type="SUPFAM" id="SSF47413">
    <property type="entry name" value="lambda repressor-like DNA-binding domains"/>
    <property type="match status" value="1"/>
</dbReference>
<reference evidence="3 4" key="1">
    <citation type="submission" date="2016-10" db="EMBL/GenBank/DDBJ databases">
        <title>Genome sequence of Streptomyces gilvigriseus MUSC 26.</title>
        <authorList>
            <person name="Lee L.-H."/>
            <person name="Ser H.-L."/>
        </authorList>
    </citation>
    <scope>NUCLEOTIDE SEQUENCE [LARGE SCALE GENOMIC DNA]</scope>
    <source>
        <strain evidence="3 4">MUSC 26</strain>
    </source>
</reference>
<feature type="region of interest" description="Disordered" evidence="1">
    <location>
        <begin position="78"/>
        <end position="97"/>
    </location>
</feature>
<keyword evidence="4" id="KW-1185">Reference proteome</keyword>
<organism evidence="3 4">
    <name type="scientific">Mangrovactinospora gilvigrisea</name>
    <dbReference type="NCBI Taxonomy" id="1428644"/>
    <lineage>
        <taxon>Bacteria</taxon>
        <taxon>Bacillati</taxon>
        <taxon>Actinomycetota</taxon>
        <taxon>Actinomycetes</taxon>
        <taxon>Kitasatosporales</taxon>
        <taxon>Streptomycetaceae</taxon>
        <taxon>Mangrovactinospora</taxon>
    </lineage>
</organism>
<name>A0A1J7C0A9_9ACTN</name>
<dbReference type="InterPro" id="IPR010982">
    <property type="entry name" value="Lambda_DNA-bd_dom_sf"/>
</dbReference>
<sequence length="97" mass="10895">MTRKIGYRWKLRQLLAMKGIYLTTGLVPLLDERGVGLSRHQVFRLVTQPPKRLSMETLAALCDILSCQPSDLIEVYELDDREAPSTSEPTSAGHLTP</sequence>
<dbReference type="InterPro" id="IPR001387">
    <property type="entry name" value="Cro/C1-type_HTH"/>
</dbReference>
<proteinExistence type="predicted"/>
<feature type="domain" description="HTH cro/C1-type" evidence="2">
    <location>
        <begin position="10"/>
        <end position="75"/>
    </location>
</feature>
<evidence type="ECO:0000313" key="4">
    <source>
        <dbReference type="Proteomes" id="UP000243342"/>
    </source>
</evidence>
<dbReference type="Proteomes" id="UP000243342">
    <property type="component" value="Unassembled WGS sequence"/>
</dbReference>
<dbReference type="STRING" id="1428644.BIV57_02015"/>